<dbReference type="Pfam" id="PF01544">
    <property type="entry name" value="CorA"/>
    <property type="match status" value="1"/>
</dbReference>
<evidence type="ECO:0000256" key="6">
    <source>
        <dbReference type="ARBA" id="ARBA00022989"/>
    </source>
</evidence>
<comment type="function">
    <text evidence="8">Mediates influx of magnesium ions.</text>
</comment>
<organism evidence="9 10">
    <name type="scientific">Clostridium bovifaecis</name>
    <dbReference type="NCBI Taxonomy" id="2184719"/>
    <lineage>
        <taxon>Bacteria</taxon>
        <taxon>Bacillati</taxon>
        <taxon>Bacillota</taxon>
        <taxon>Clostridia</taxon>
        <taxon>Eubacteriales</taxon>
        <taxon>Clostridiaceae</taxon>
        <taxon>Clostridium</taxon>
    </lineage>
</organism>
<keyword evidence="7 8" id="KW-0472">Membrane</keyword>
<reference evidence="9 10" key="1">
    <citation type="submission" date="2019-12" db="EMBL/GenBank/DDBJ databases">
        <title>Genome sequenceing of Clostridium bovifaecis.</title>
        <authorList>
            <person name="Yao Y."/>
        </authorList>
    </citation>
    <scope>NUCLEOTIDE SEQUENCE [LARGE SCALE GENOMIC DNA]</scope>
    <source>
        <strain evidence="9 10">BXX</strain>
    </source>
</reference>
<evidence type="ECO:0000256" key="1">
    <source>
        <dbReference type="ARBA" id="ARBA00004651"/>
    </source>
</evidence>
<sequence length="353" mass="41763">MPKHMKSRKSKIGSAPGTLVHVGDRLSENIKVTLIKYDKENFSKSLLDKIEDCFSSEGNVINWVDVDGLHEIEVIEKIGQEFNLHPLILEDILNTTQRPKIDFNENYIYIVLKMLYYDKKIKRIKSEQISFIILKNHVFSFQEFEGDVFDNLRKRLEQNKSNIRNKRTDYLAYSLIDAIVDSYFDILESIGDTIDDIEDTLMRNPSEKLLSNIYELKREMIFLRNSIWPLRDVLNGLIKSDYPLIEDKTTIFLRDIYDHTVQIMDIVETYRDILSGMLDTYLSSMSNKTNEVMKVLTVFSTIFIPLSFFTGIYGMNFEYMPELHFKYGYLIFWVITVISILIMIRYFRKKNWF</sequence>
<feature type="transmembrane region" description="Helical" evidence="8">
    <location>
        <begin position="295"/>
        <end position="315"/>
    </location>
</feature>
<dbReference type="SUPFAM" id="SSF143865">
    <property type="entry name" value="CorA soluble domain-like"/>
    <property type="match status" value="1"/>
</dbReference>
<accession>A0A6I6ER46</accession>
<dbReference type="GO" id="GO:0050897">
    <property type="term" value="F:cobalt ion binding"/>
    <property type="evidence" value="ECO:0007669"/>
    <property type="project" value="TreeGrafter"/>
</dbReference>
<evidence type="ECO:0000256" key="7">
    <source>
        <dbReference type="ARBA" id="ARBA00023136"/>
    </source>
</evidence>
<keyword evidence="5 8" id="KW-0812">Transmembrane</keyword>
<feature type="transmembrane region" description="Helical" evidence="8">
    <location>
        <begin position="327"/>
        <end position="347"/>
    </location>
</feature>
<dbReference type="AlphaFoldDB" id="A0A6I6ER46"/>
<keyword evidence="10" id="KW-1185">Reference proteome</keyword>
<dbReference type="GO" id="GO:0000287">
    <property type="term" value="F:magnesium ion binding"/>
    <property type="evidence" value="ECO:0007669"/>
    <property type="project" value="TreeGrafter"/>
</dbReference>
<dbReference type="Gene3D" id="3.30.460.20">
    <property type="entry name" value="CorA soluble domain-like"/>
    <property type="match status" value="1"/>
</dbReference>
<comment type="similarity">
    <text evidence="2 8">Belongs to the CorA metal ion transporter (MIT) (TC 1.A.35) family.</text>
</comment>
<dbReference type="InterPro" id="IPR045861">
    <property type="entry name" value="CorA_cytoplasmic_dom"/>
</dbReference>
<dbReference type="EMBL" id="CP046522">
    <property type="protein sequence ID" value="QGU94893.1"/>
    <property type="molecule type" value="Genomic_DNA"/>
</dbReference>
<evidence type="ECO:0000313" key="9">
    <source>
        <dbReference type="EMBL" id="QGU94893.1"/>
    </source>
</evidence>
<keyword evidence="4 8" id="KW-1003">Cell membrane</keyword>
<comment type="subcellular location">
    <subcellularLocation>
        <location evidence="1">Cell membrane</location>
        <topology evidence="1">Multi-pass membrane protein</topology>
    </subcellularLocation>
    <subcellularLocation>
        <location evidence="8">Membrane</location>
        <topology evidence="8">Multi-pass membrane protein</topology>
    </subcellularLocation>
</comment>
<dbReference type="NCBIfam" id="TIGR00383">
    <property type="entry name" value="corA"/>
    <property type="match status" value="1"/>
</dbReference>
<dbReference type="InterPro" id="IPR004488">
    <property type="entry name" value="Mg/Co-transport_prot_CorA"/>
</dbReference>
<dbReference type="PANTHER" id="PTHR46494">
    <property type="entry name" value="CORA FAMILY METAL ION TRANSPORTER (EUROFUNG)"/>
    <property type="match status" value="1"/>
</dbReference>
<dbReference type="PANTHER" id="PTHR46494:SF1">
    <property type="entry name" value="CORA FAMILY METAL ION TRANSPORTER (EUROFUNG)"/>
    <property type="match status" value="1"/>
</dbReference>
<evidence type="ECO:0000256" key="4">
    <source>
        <dbReference type="ARBA" id="ARBA00022475"/>
    </source>
</evidence>
<name>A0A6I6ER46_9CLOT</name>
<dbReference type="GO" id="GO:0015087">
    <property type="term" value="F:cobalt ion transmembrane transporter activity"/>
    <property type="evidence" value="ECO:0007669"/>
    <property type="project" value="UniProtKB-UniRule"/>
</dbReference>
<keyword evidence="8" id="KW-0460">Magnesium</keyword>
<evidence type="ECO:0000256" key="3">
    <source>
        <dbReference type="ARBA" id="ARBA00022448"/>
    </source>
</evidence>
<dbReference type="FunFam" id="1.20.58.340:FF:000012">
    <property type="entry name" value="Magnesium transport protein CorA"/>
    <property type="match status" value="1"/>
</dbReference>
<dbReference type="Proteomes" id="UP000422764">
    <property type="component" value="Chromosome"/>
</dbReference>
<dbReference type="GO" id="GO:0005886">
    <property type="term" value="C:plasma membrane"/>
    <property type="evidence" value="ECO:0007669"/>
    <property type="project" value="UniProtKB-SubCell"/>
</dbReference>
<evidence type="ECO:0000313" key="10">
    <source>
        <dbReference type="Proteomes" id="UP000422764"/>
    </source>
</evidence>
<keyword evidence="3 8" id="KW-0813">Transport</keyword>
<keyword evidence="8" id="KW-0406">Ion transport</keyword>
<proteinExistence type="inferred from homology"/>
<evidence type="ECO:0000256" key="5">
    <source>
        <dbReference type="ARBA" id="ARBA00022692"/>
    </source>
</evidence>
<keyword evidence="6 8" id="KW-1133">Transmembrane helix</keyword>
<dbReference type="CDD" id="cd12828">
    <property type="entry name" value="TmCorA-like_1"/>
    <property type="match status" value="1"/>
</dbReference>
<dbReference type="SUPFAM" id="SSF144083">
    <property type="entry name" value="Magnesium transport protein CorA, transmembrane region"/>
    <property type="match status" value="1"/>
</dbReference>
<dbReference type="Gene3D" id="1.20.58.340">
    <property type="entry name" value="Magnesium transport protein CorA, transmembrane region"/>
    <property type="match status" value="2"/>
</dbReference>
<evidence type="ECO:0000256" key="2">
    <source>
        <dbReference type="ARBA" id="ARBA00009765"/>
    </source>
</evidence>
<gene>
    <name evidence="8 9" type="primary">corA</name>
    <name evidence="9" type="ORF">GOM49_07055</name>
</gene>
<protein>
    <recommendedName>
        <fullName evidence="8">Magnesium transport protein CorA</fullName>
    </recommendedName>
</protein>
<dbReference type="GO" id="GO:0015095">
    <property type="term" value="F:magnesium ion transmembrane transporter activity"/>
    <property type="evidence" value="ECO:0007669"/>
    <property type="project" value="UniProtKB-UniRule"/>
</dbReference>
<dbReference type="InterPro" id="IPR045863">
    <property type="entry name" value="CorA_TM1_TM2"/>
</dbReference>
<evidence type="ECO:0000256" key="8">
    <source>
        <dbReference type="RuleBase" id="RU362010"/>
    </source>
</evidence>
<dbReference type="InterPro" id="IPR002523">
    <property type="entry name" value="MgTranspt_CorA/ZnTranspt_ZntB"/>
</dbReference>